<dbReference type="KEGG" id="ttq:NIES37_14720"/>
<reference evidence="1 2" key="1">
    <citation type="submission" date="2017-06" db="EMBL/GenBank/DDBJ databases">
        <title>Genome sequencing of cyanobaciteial culture collection at National Institute for Environmental Studies (NIES).</title>
        <authorList>
            <person name="Hirose Y."/>
            <person name="Shimura Y."/>
            <person name="Fujisawa T."/>
            <person name="Nakamura Y."/>
            <person name="Kawachi M."/>
        </authorList>
    </citation>
    <scope>NUCLEOTIDE SEQUENCE [LARGE SCALE GENOMIC DNA]</scope>
    <source>
        <strain evidence="1 2">NIES-37</strain>
    </source>
</reference>
<accession>A0A1Z4MVP9</accession>
<protein>
    <submittedName>
        <fullName evidence="1">Uncharacterized protein</fullName>
    </submittedName>
</protein>
<dbReference type="Pfam" id="PF10116">
    <property type="entry name" value="Host_attach"/>
    <property type="match status" value="1"/>
</dbReference>
<name>A0A1Z4MVP9_9CYAN</name>
<keyword evidence="2" id="KW-1185">Reference proteome</keyword>
<sequence>MVAEPQILGMMRDVIAPLLGKNIKIHELAKEICHLKTHEIHEYLASKNLLPPHKRASI</sequence>
<evidence type="ECO:0000313" key="1">
    <source>
        <dbReference type="EMBL" id="BAY97530.1"/>
    </source>
</evidence>
<proteinExistence type="predicted"/>
<dbReference type="AlphaFoldDB" id="A0A1Z4MVP9"/>
<organism evidence="1 2">
    <name type="scientific">Tolypothrix tenuis PCC 7101</name>
    <dbReference type="NCBI Taxonomy" id="231146"/>
    <lineage>
        <taxon>Bacteria</taxon>
        <taxon>Bacillati</taxon>
        <taxon>Cyanobacteriota</taxon>
        <taxon>Cyanophyceae</taxon>
        <taxon>Nostocales</taxon>
        <taxon>Tolypothrichaceae</taxon>
        <taxon>Tolypothrix</taxon>
    </lineage>
</organism>
<dbReference type="Proteomes" id="UP000218785">
    <property type="component" value="Chromosome"/>
</dbReference>
<evidence type="ECO:0000313" key="2">
    <source>
        <dbReference type="Proteomes" id="UP000218785"/>
    </source>
</evidence>
<dbReference type="InterPro" id="IPR019291">
    <property type="entry name" value="Host_attachment_protein"/>
</dbReference>
<gene>
    <name evidence="1" type="ORF">NIES37_14720</name>
</gene>
<dbReference type="EMBL" id="AP018248">
    <property type="protein sequence ID" value="BAY97530.1"/>
    <property type="molecule type" value="Genomic_DNA"/>
</dbReference>